<evidence type="ECO:0000256" key="1">
    <source>
        <dbReference type="ARBA" id="ARBA00004370"/>
    </source>
</evidence>
<comment type="caution">
    <text evidence="5">The sequence shown here is derived from an EMBL/GenBank/DDBJ whole genome shotgun (WGS) entry which is preliminary data.</text>
</comment>
<comment type="subcellular location">
    <subcellularLocation>
        <location evidence="1">Membrane</location>
    </subcellularLocation>
</comment>
<name>A0A3D9VGK8_THECX</name>
<dbReference type="PANTHER" id="PTHR37042:SF4">
    <property type="entry name" value="OUTER MEMBRANE PROTEIN RV1973"/>
    <property type="match status" value="1"/>
</dbReference>
<dbReference type="GO" id="GO:0016020">
    <property type="term" value="C:membrane"/>
    <property type="evidence" value="ECO:0007669"/>
    <property type="project" value="UniProtKB-SubCell"/>
</dbReference>
<dbReference type="PANTHER" id="PTHR37042">
    <property type="entry name" value="OUTER MEMBRANE PROTEIN RV1973"/>
    <property type="match status" value="1"/>
</dbReference>
<evidence type="ECO:0000313" key="6">
    <source>
        <dbReference type="Proteomes" id="UP000256485"/>
    </source>
</evidence>
<gene>
    <name evidence="5" type="ORF">DFJ64_2758</name>
</gene>
<protein>
    <submittedName>
        <fullName evidence="5">Mce-associated membrane protein</fullName>
    </submittedName>
</protein>
<proteinExistence type="predicted"/>
<dbReference type="OrthoDB" id="3829670at2"/>
<keyword evidence="2 4" id="KW-0472">Membrane</keyword>
<evidence type="ECO:0000256" key="4">
    <source>
        <dbReference type="SAM" id="Phobius"/>
    </source>
</evidence>
<feature type="transmembrane region" description="Helical" evidence="4">
    <location>
        <begin position="60"/>
        <end position="79"/>
    </location>
</feature>
<organism evidence="5 6">
    <name type="scientific">Thermasporomyces composti</name>
    <dbReference type="NCBI Taxonomy" id="696763"/>
    <lineage>
        <taxon>Bacteria</taxon>
        <taxon>Bacillati</taxon>
        <taxon>Actinomycetota</taxon>
        <taxon>Actinomycetes</taxon>
        <taxon>Propionibacteriales</taxon>
        <taxon>Nocardioidaceae</taxon>
        <taxon>Thermasporomyces</taxon>
    </lineage>
</organism>
<reference evidence="5 6" key="1">
    <citation type="submission" date="2018-08" db="EMBL/GenBank/DDBJ databases">
        <title>Sequencing the genomes of 1000 actinobacteria strains.</title>
        <authorList>
            <person name="Klenk H.-P."/>
        </authorList>
    </citation>
    <scope>NUCLEOTIDE SEQUENCE [LARGE SCALE GENOMIC DNA]</scope>
    <source>
        <strain evidence="5 6">DSM 22891</strain>
    </source>
</reference>
<dbReference type="RefSeq" id="WP_115850789.1">
    <property type="nucleotide sequence ID" value="NZ_QTUC01000001.1"/>
</dbReference>
<sequence>MRTSPATTGDEAAKVEAAKVVEGLAGDAGQTDGPGETVAQQVGARPSRGSAGRRPLSWRVWLLAALTLVAVLVSAVLGYRVHTARAVETARVQALRAGTDAAEVVLSYDHRRLDRDVARARRLITGRFEREYTRFVRTAVRPVAERTGAVVRAEARAASVVSASSQRVVLVLFVNQTTTLAERPEPRVDLTRVRMTMERVGERWLVSRVEAL</sequence>
<feature type="region of interest" description="Disordered" evidence="3">
    <location>
        <begin position="25"/>
        <end position="52"/>
    </location>
</feature>
<dbReference type="EMBL" id="QTUC01000001">
    <property type="protein sequence ID" value="REF37314.1"/>
    <property type="molecule type" value="Genomic_DNA"/>
</dbReference>
<keyword evidence="4" id="KW-0812">Transmembrane</keyword>
<keyword evidence="4" id="KW-1133">Transmembrane helix</keyword>
<dbReference type="AlphaFoldDB" id="A0A3D9VGK8"/>
<evidence type="ECO:0000256" key="3">
    <source>
        <dbReference type="SAM" id="MobiDB-lite"/>
    </source>
</evidence>
<keyword evidence="6" id="KW-1185">Reference proteome</keyword>
<evidence type="ECO:0000313" key="5">
    <source>
        <dbReference type="EMBL" id="REF37314.1"/>
    </source>
</evidence>
<dbReference type="Proteomes" id="UP000256485">
    <property type="component" value="Unassembled WGS sequence"/>
</dbReference>
<evidence type="ECO:0000256" key="2">
    <source>
        <dbReference type="ARBA" id="ARBA00023136"/>
    </source>
</evidence>
<accession>A0A3D9VGK8</accession>
<feature type="compositionally biased region" description="Low complexity" evidence="3">
    <location>
        <begin position="43"/>
        <end position="52"/>
    </location>
</feature>